<keyword evidence="5" id="KW-0136">Cellulose degradation</keyword>
<dbReference type="NCBIfam" id="TIGR03356">
    <property type="entry name" value="BGL"/>
    <property type="match status" value="1"/>
</dbReference>
<dbReference type="InterPro" id="IPR017853">
    <property type="entry name" value="GH"/>
</dbReference>
<protein>
    <recommendedName>
        <fullName evidence="3 12">Beta-glucosidase</fullName>
        <ecNumber evidence="3 12">3.2.1.21</ecNumber>
    </recommendedName>
</protein>
<dbReference type="Pfam" id="PF00232">
    <property type="entry name" value="Glyco_hydro_1"/>
    <property type="match status" value="1"/>
</dbReference>
<reference evidence="14" key="1">
    <citation type="submission" date="2016-10" db="EMBL/GenBank/DDBJ databases">
        <authorList>
            <person name="Varghese N."/>
            <person name="Submissions S."/>
        </authorList>
    </citation>
    <scope>NUCLEOTIDE SEQUENCE [LARGE SCALE GENOMIC DNA]</scope>
    <source>
        <strain evidence="14">DSM 16858</strain>
    </source>
</reference>
<dbReference type="PROSITE" id="PS00572">
    <property type="entry name" value="GLYCOSYL_HYDROL_F1_1"/>
    <property type="match status" value="1"/>
</dbReference>
<evidence type="ECO:0000256" key="11">
    <source>
        <dbReference type="PROSITE-ProRule" id="PRU10055"/>
    </source>
</evidence>
<organism evidence="13 14">
    <name type="scientific">Stigmatella erecta</name>
    <dbReference type="NCBI Taxonomy" id="83460"/>
    <lineage>
        <taxon>Bacteria</taxon>
        <taxon>Pseudomonadati</taxon>
        <taxon>Myxococcota</taxon>
        <taxon>Myxococcia</taxon>
        <taxon>Myxococcales</taxon>
        <taxon>Cystobacterineae</taxon>
        <taxon>Archangiaceae</taxon>
        <taxon>Stigmatella</taxon>
    </lineage>
</organism>
<gene>
    <name evidence="13" type="ORF">SAMN05443639_10329</name>
</gene>
<name>A0A1I0ELG8_9BACT</name>
<dbReference type="AlphaFoldDB" id="A0A1I0ELG8"/>
<dbReference type="PANTHER" id="PTHR10353">
    <property type="entry name" value="GLYCOSYL HYDROLASE"/>
    <property type="match status" value="1"/>
</dbReference>
<feature type="binding site" evidence="10">
    <location>
        <position position="121"/>
    </location>
    <ligand>
        <name>substrate</name>
    </ligand>
</feature>
<proteinExistence type="inferred from homology"/>
<dbReference type="FunFam" id="3.20.20.80:FF:000004">
    <property type="entry name" value="Beta-glucosidase 6-phospho-beta-glucosidase"/>
    <property type="match status" value="1"/>
</dbReference>
<feature type="binding site" evidence="10">
    <location>
        <begin position="415"/>
        <end position="416"/>
    </location>
    <ligand>
        <name>substrate</name>
    </ligand>
</feature>
<evidence type="ECO:0000256" key="5">
    <source>
        <dbReference type="ARBA" id="ARBA00023001"/>
    </source>
</evidence>
<dbReference type="Gene3D" id="3.20.20.80">
    <property type="entry name" value="Glycosidases"/>
    <property type="match status" value="1"/>
</dbReference>
<evidence type="ECO:0000256" key="10">
    <source>
        <dbReference type="PIRSR" id="PIRSR617736-2"/>
    </source>
</evidence>
<sequence>MTTLRFPTEFVWGVATSSYQIEGAALEDGRGESIWDRFSKTPGKVRDGTNGDVACDHYHRFREDIALMKGLGIRHYRFSVAWPRILPEGRGKVNQAGLDFYSRLVDALLEAGIEPFVTLYHWDLPQVLQDEGGWAKRSTAEAFAEYAGVVAKSLGNRVKKWITHNEPWCASILSHHLGIHAPGLKDYRTALAASHHLLLSHGLAVPLIRAASPGAEVGITLNLTPSEPASPSAADHDAARHFDGHFNRWFLDPLFGRRYPVDIIADYVAAGHLPPEGLTVVQPGDFETIAVKCDFLGINYYNRTVLRSDKVPEAQNEPRQVFLAPEKEWTEMGWEVHPNGLRDTLLRVHLDYRPRKIYVTENGASYSTPPGADGRVKDEQRLAFLREHFAAAHRAMEAGVPLAGYFVWSLMDNFEWDRGYSQRFGIVWVDYKTQQRIPKDSALWYRGVIAENAVQVP</sequence>
<dbReference type="InterPro" id="IPR001360">
    <property type="entry name" value="Glyco_hydro_1"/>
</dbReference>
<dbReference type="InterPro" id="IPR017736">
    <property type="entry name" value="Glyco_hydro_1_beta-glucosidase"/>
</dbReference>
<dbReference type="SUPFAM" id="SSF51445">
    <property type="entry name" value="(Trans)glycosidases"/>
    <property type="match status" value="1"/>
</dbReference>
<feature type="binding site" evidence="10">
    <location>
        <position position="165"/>
    </location>
    <ligand>
        <name>substrate</name>
    </ligand>
</feature>
<keyword evidence="7 12" id="KW-0326">Glycosidase</keyword>
<keyword evidence="8" id="KW-0624">Polysaccharide degradation</keyword>
<dbReference type="EC" id="3.2.1.21" evidence="3 12"/>
<dbReference type="Proteomes" id="UP000199181">
    <property type="component" value="Unassembled WGS sequence"/>
</dbReference>
<keyword evidence="6" id="KW-0119">Carbohydrate metabolism</keyword>
<accession>A0A1I0ELG8</accession>
<feature type="binding site" evidence="10">
    <location>
        <position position="408"/>
    </location>
    <ligand>
        <name>substrate</name>
    </ligand>
</feature>
<comment type="similarity">
    <text evidence="2 12">Belongs to the glycosyl hydrolase 1 family.</text>
</comment>
<evidence type="ECO:0000256" key="3">
    <source>
        <dbReference type="ARBA" id="ARBA00012744"/>
    </source>
</evidence>
<evidence type="ECO:0000256" key="6">
    <source>
        <dbReference type="ARBA" id="ARBA00023277"/>
    </source>
</evidence>
<feature type="binding site" evidence="10">
    <location>
        <position position="20"/>
    </location>
    <ligand>
        <name>substrate</name>
    </ligand>
</feature>
<dbReference type="InterPro" id="IPR033132">
    <property type="entry name" value="GH_1_N_CS"/>
</dbReference>
<feature type="active site" description="Proton donor" evidence="9">
    <location>
        <position position="166"/>
    </location>
</feature>
<dbReference type="GO" id="GO:0005829">
    <property type="term" value="C:cytosol"/>
    <property type="evidence" value="ECO:0007669"/>
    <property type="project" value="TreeGrafter"/>
</dbReference>
<evidence type="ECO:0000313" key="14">
    <source>
        <dbReference type="Proteomes" id="UP000199181"/>
    </source>
</evidence>
<dbReference type="PROSITE" id="PS00653">
    <property type="entry name" value="GLYCOSYL_HYDROL_F1_2"/>
    <property type="match status" value="1"/>
</dbReference>
<dbReference type="RefSeq" id="WP_093517459.1">
    <property type="nucleotide sequence ID" value="NZ_FOIJ01000003.1"/>
</dbReference>
<keyword evidence="14" id="KW-1185">Reference proteome</keyword>
<evidence type="ECO:0000256" key="8">
    <source>
        <dbReference type="ARBA" id="ARBA00023326"/>
    </source>
</evidence>
<dbReference type="InterPro" id="IPR018120">
    <property type="entry name" value="Glyco_hydro_1_AS"/>
</dbReference>
<dbReference type="GO" id="GO:0030245">
    <property type="term" value="P:cellulose catabolic process"/>
    <property type="evidence" value="ECO:0007669"/>
    <property type="project" value="UniProtKB-KW"/>
</dbReference>
<evidence type="ECO:0000256" key="2">
    <source>
        <dbReference type="ARBA" id="ARBA00010838"/>
    </source>
</evidence>
<feature type="active site" description="Nucleophile" evidence="9 11">
    <location>
        <position position="361"/>
    </location>
</feature>
<feature type="binding site" evidence="10">
    <location>
        <position position="301"/>
    </location>
    <ligand>
        <name>substrate</name>
    </ligand>
</feature>
<evidence type="ECO:0000256" key="9">
    <source>
        <dbReference type="PIRSR" id="PIRSR617736-1"/>
    </source>
</evidence>
<dbReference type="GO" id="GO:0008422">
    <property type="term" value="F:beta-glucosidase activity"/>
    <property type="evidence" value="ECO:0007669"/>
    <property type="project" value="UniProtKB-EC"/>
</dbReference>
<keyword evidence="4 12" id="KW-0378">Hydrolase</keyword>
<comment type="catalytic activity">
    <reaction evidence="1 12">
        <text>Hydrolysis of terminal, non-reducing beta-D-glucosyl residues with release of beta-D-glucose.</text>
        <dbReference type="EC" id="3.2.1.21"/>
    </reaction>
</comment>
<dbReference type="PRINTS" id="PR00131">
    <property type="entry name" value="GLHYDRLASE1"/>
</dbReference>
<dbReference type="EMBL" id="FOIJ01000003">
    <property type="protein sequence ID" value="SET46079.1"/>
    <property type="molecule type" value="Genomic_DNA"/>
</dbReference>
<evidence type="ECO:0000256" key="4">
    <source>
        <dbReference type="ARBA" id="ARBA00022801"/>
    </source>
</evidence>
<dbReference type="PANTHER" id="PTHR10353:SF36">
    <property type="entry name" value="LP05116P"/>
    <property type="match status" value="1"/>
</dbReference>
<evidence type="ECO:0000256" key="12">
    <source>
        <dbReference type="RuleBase" id="RU361175"/>
    </source>
</evidence>
<evidence type="ECO:0000256" key="7">
    <source>
        <dbReference type="ARBA" id="ARBA00023295"/>
    </source>
</evidence>
<evidence type="ECO:0000313" key="13">
    <source>
        <dbReference type="EMBL" id="SET46079.1"/>
    </source>
</evidence>
<evidence type="ECO:0000256" key="1">
    <source>
        <dbReference type="ARBA" id="ARBA00000448"/>
    </source>
</evidence>